<feature type="transmembrane region" description="Helical" evidence="1">
    <location>
        <begin position="6"/>
        <end position="30"/>
    </location>
</feature>
<name>A0A0U3FHI1_9MICC</name>
<keyword evidence="1" id="KW-1133">Transmembrane helix</keyword>
<gene>
    <name evidence="2" type="ORF">AU252_19825</name>
</gene>
<sequence>MNFWNYLALAVAILAGLLALVAVLRILVVYIGNKVWTGRGGLQLNCLQAAVCAPLAIWLVDVSGVTG</sequence>
<protein>
    <submittedName>
        <fullName evidence="2">Uncharacterized protein</fullName>
    </submittedName>
</protein>
<dbReference type="Proteomes" id="UP000065151">
    <property type="component" value="Chromosome"/>
</dbReference>
<reference evidence="2 3" key="1">
    <citation type="submission" date="2015-12" db="EMBL/GenBank/DDBJ databases">
        <authorList>
            <person name="Shamseldin A."/>
            <person name="Moawad H."/>
            <person name="Abd El-Rahim W.M."/>
            <person name="Sadowsky M.J."/>
        </authorList>
    </citation>
    <scope>NUCLEOTIDE SEQUENCE [LARGE SCALE GENOMIC DNA]</scope>
    <source>
        <strain evidence="2 3">Ar51</strain>
    </source>
</reference>
<dbReference type="RefSeq" id="WP_058932182.1">
    <property type="nucleotide sequence ID" value="NZ_CP013747.1"/>
</dbReference>
<evidence type="ECO:0000313" key="3">
    <source>
        <dbReference type="Proteomes" id="UP000065151"/>
    </source>
</evidence>
<evidence type="ECO:0000313" key="2">
    <source>
        <dbReference type="EMBL" id="ALV43129.1"/>
    </source>
</evidence>
<dbReference type="STRING" id="121292.AU252_19825"/>
<organism evidence="2">
    <name type="scientific">Pseudarthrobacter sulfonivorans</name>
    <dbReference type="NCBI Taxonomy" id="121292"/>
    <lineage>
        <taxon>Bacteria</taxon>
        <taxon>Bacillati</taxon>
        <taxon>Actinomycetota</taxon>
        <taxon>Actinomycetes</taxon>
        <taxon>Micrococcales</taxon>
        <taxon>Micrococcaceae</taxon>
        <taxon>Pseudarthrobacter</taxon>
    </lineage>
</organism>
<dbReference type="KEGG" id="psul:AU252_19825"/>
<keyword evidence="1" id="KW-0812">Transmembrane</keyword>
<accession>A0A0U3FHI1</accession>
<evidence type="ECO:0000256" key="1">
    <source>
        <dbReference type="SAM" id="Phobius"/>
    </source>
</evidence>
<dbReference type="EMBL" id="CP013747">
    <property type="protein sequence ID" value="ALV43129.1"/>
    <property type="molecule type" value="Genomic_DNA"/>
</dbReference>
<proteinExistence type="predicted"/>
<keyword evidence="1" id="KW-0472">Membrane</keyword>
<dbReference type="AlphaFoldDB" id="A0A0U3FHI1"/>